<protein>
    <recommendedName>
        <fullName evidence="1">F-box domain-containing protein</fullName>
    </recommendedName>
</protein>
<dbReference type="PANTHER" id="PTHR13318">
    <property type="entry name" value="PARTNER OF PAIRED, ISOFORM B-RELATED"/>
    <property type="match status" value="1"/>
</dbReference>
<dbReference type="SMART" id="SM00367">
    <property type="entry name" value="LRR_CC"/>
    <property type="match status" value="5"/>
</dbReference>
<accession>A0A251Q770</accession>
<dbReference type="PANTHER" id="PTHR13318:SF77">
    <property type="entry name" value="F-BOX DOMAIN-CONTAINING PROTEIN"/>
    <property type="match status" value="1"/>
</dbReference>
<evidence type="ECO:0000313" key="3">
    <source>
        <dbReference type="Proteomes" id="UP000006882"/>
    </source>
</evidence>
<dbReference type="EMBL" id="CM007653">
    <property type="protein sequence ID" value="ONI19681.1"/>
    <property type="molecule type" value="Genomic_DNA"/>
</dbReference>
<dbReference type="AlphaFoldDB" id="A0A251Q770"/>
<feature type="domain" description="F-box" evidence="1">
    <location>
        <begin position="5"/>
        <end position="33"/>
    </location>
</feature>
<evidence type="ECO:0000259" key="1">
    <source>
        <dbReference type="Pfam" id="PF00646"/>
    </source>
</evidence>
<dbReference type="Gene3D" id="3.80.10.10">
    <property type="entry name" value="Ribonuclease Inhibitor"/>
    <property type="match status" value="3"/>
</dbReference>
<dbReference type="Pfam" id="PF13516">
    <property type="entry name" value="LRR_6"/>
    <property type="match status" value="2"/>
</dbReference>
<dbReference type="SUPFAM" id="SSF52047">
    <property type="entry name" value="RNI-like"/>
    <property type="match status" value="1"/>
</dbReference>
<sequence length="474" mass="52484">MDKLLCDELVQEIFQRLPPSTSSSVSLVSKRWLYLYRTSKTSLSLRLTPHDYTIPSLSSLLSHYPFLSSLSLLLHPDPTTTKSTTFTDHLLLLVSSFCPQLHSLRFLAGPVSLSSLTSLSAACTQLTYLCINLSRPLFLMWILNFPSLKELSILVCCGEGLEQAVDVNTEYGFCADDDSDAELGLESLCLSGIGADDWGLGWLWRSCRKLKKLQFRSCEGIGDGGSFSSFVRCLQGVQEVELRTCRTIIDGVLVKLAENCDSLTSLLVYDGGSREGLLRFFSQSHCNLQKLDLRLPLDLKNDHLLAVAMNFRSLSSLKLQSCCLVSGEGLRALGAAVSSGLEELALVNCDVVEREPGLLSTLGQNFRQLRKLDLSYNEMLVDKELASMLVSCNYLVDLRLRGCKGLTNAAMVSVFKSCKYLENVDIIRCCGIQAEAIEFFVMNSPQLRQVQVEQSKISDAAKTWASRKFIEAVA</sequence>
<keyword evidence="3" id="KW-1185">Reference proteome</keyword>
<dbReference type="GO" id="GO:0031146">
    <property type="term" value="P:SCF-dependent proteasomal ubiquitin-dependent protein catabolic process"/>
    <property type="evidence" value="ECO:0000318"/>
    <property type="project" value="GO_Central"/>
</dbReference>
<dbReference type="InterPro" id="IPR001611">
    <property type="entry name" value="Leu-rich_rpt"/>
</dbReference>
<dbReference type="InterPro" id="IPR032675">
    <property type="entry name" value="LRR_dom_sf"/>
</dbReference>
<dbReference type="GO" id="GO:0019005">
    <property type="term" value="C:SCF ubiquitin ligase complex"/>
    <property type="evidence" value="ECO:0000318"/>
    <property type="project" value="GO_Central"/>
</dbReference>
<dbReference type="InterPro" id="IPR036047">
    <property type="entry name" value="F-box-like_dom_sf"/>
</dbReference>
<dbReference type="OrthoDB" id="550575at2759"/>
<reference evidence="2 3" key="1">
    <citation type="journal article" date="2013" name="Nat. Genet.">
        <title>The high-quality draft genome of peach (Prunus persica) identifies unique patterns of genetic diversity, domestication and genome evolution.</title>
        <authorList>
            <consortium name="International Peach Genome Initiative"/>
            <person name="Verde I."/>
            <person name="Abbott A.G."/>
            <person name="Scalabrin S."/>
            <person name="Jung S."/>
            <person name="Shu S."/>
            <person name="Marroni F."/>
            <person name="Zhebentyayeva T."/>
            <person name="Dettori M.T."/>
            <person name="Grimwood J."/>
            <person name="Cattonaro F."/>
            <person name="Zuccolo A."/>
            <person name="Rossini L."/>
            <person name="Jenkins J."/>
            <person name="Vendramin E."/>
            <person name="Meisel L.A."/>
            <person name="Decroocq V."/>
            <person name="Sosinski B."/>
            <person name="Prochnik S."/>
            <person name="Mitros T."/>
            <person name="Policriti A."/>
            <person name="Cipriani G."/>
            <person name="Dondini L."/>
            <person name="Ficklin S."/>
            <person name="Goodstein D.M."/>
            <person name="Xuan P."/>
            <person name="Del Fabbro C."/>
            <person name="Aramini V."/>
            <person name="Copetti D."/>
            <person name="Gonzalez S."/>
            <person name="Horner D.S."/>
            <person name="Falchi R."/>
            <person name="Lucas S."/>
            <person name="Mica E."/>
            <person name="Maldonado J."/>
            <person name="Lazzari B."/>
            <person name="Bielenberg D."/>
            <person name="Pirona R."/>
            <person name="Miculan M."/>
            <person name="Barakat A."/>
            <person name="Testolin R."/>
            <person name="Stella A."/>
            <person name="Tartarini S."/>
            <person name="Tonutti P."/>
            <person name="Arus P."/>
            <person name="Orellana A."/>
            <person name="Wells C."/>
            <person name="Main D."/>
            <person name="Vizzotto G."/>
            <person name="Silva H."/>
            <person name="Salamini F."/>
            <person name="Schmutz J."/>
            <person name="Morgante M."/>
            <person name="Rokhsar D.S."/>
        </authorList>
    </citation>
    <scope>NUCLEOTIDE SEQUENCE [LARGE SCALE GENOMIC DNA]</scope>
    <source>
        <strain evidence="3">cv. Nemared</strain>
    </source>
</reference>
<dbReference type="InterPro" id="IPR001810">
    <property type="entry name" value="F-box_dom"/>
</dbReference>
<dbReference type="SMR" id="A0A251Q770"/>
<proteinExistence type="predicted"/>
<dbReference type="Proteomes" id="UP000006882">
    <property type="component" value="Chromosome G3"/>
</dbReference>
<dbReference type="SUPFAM" id="SSF81383">
    <property type="entry name" value="F-box domain"/>
    <property type="match status" value="1"/>
</dbReference>
<dbReference type="eggNOG" id="KOG1947">
    <property type="taxonomic scope" value="Eukaryota"/>
</dbReference>
<organism evidence="2 3">
    <name type="scientific">Prunus persica</name>
    <name type="common">Peach</name>
    <name type="synonym">Amygdalus persica</name>
    <dbReference type="NCBI Taxonomy" id="3760"/>
    <lineage>
        <taxon>Eukaryota</taxon>
        <taxon>Viridiplantae</taxon>
        <taxon>Streptophyta</taxon>
        <taxon>Embryophyta</taxon>
        <taxon>Tracheophyta</taxon>
        <taxon>Spermatophyta</taxon>
        <taxon>Magnoliopsida</taxon>
        <taxon>eudicotyledons</taxon>
        <taxon>Gunneridae</taxon>
        <taxon>Pentapetalae</taxon>
        <taxon>rosids</taxon>
        <taxon>fabids</taxon>
        <taxon>Rosales</taxon>
        <taxon>Rosaceae</taxon>
        <taxon>Amygdaloideae</taxon>
        <taxon>Amygdaleae</taxon>
        <taxon>Prunus</taxon>
    </lineage>
</organism>
<gene>
    <name evidence="2" type="ORF">PRUPE_3G291600</name>
</gene>
<name>A0A251Q770_PRUPE</name>
<dbReference type="InterPro" id="IPR006553">
    <property type="entry name" value="Leu-rich_rpt_Cys-con_subtyp"/>
</dbReference>
<dbReference type="Pfam" id="PF00646">
    <property type="entry name" value="F-box"/>
    <property type="match status" value="1"/>
</dbReference>
<evidence type="ECO:0000313" key="2">
    <source>
        <dbReference type="EMBL" id="ONI19681.1"/>
    </source>
</evidence>
<dbReference type="Gramene" id="ONI19681">
    <property type="protein sequence ID" value="ONI19681"/>
    <property type="gene ID" value="PRUPE_3G291600"/>
</dbReference>